<dbReference type="Gene3D" id="1.50.10.150">
    <property type="entry name" value="Voltage-dependent anion channel"/>
    <property type="match status" value="1"/>
</dbReference>
<feature type="transmembrane region" description="Helical" evidence="5">
    <location>
        <begin position="243"/>
        <end position="265"/>
    </location>
</feature>
<organism evidence="6 7">
    <name type="scientific">Streptococcus sanguinis</name>
    <dbReference type="NCBI Taxonomy" id="1305"/>
    <lineage>
        <taxon>Bacteria</taxon>
        <taxon>Bacillati</taxon>
        <taxon>Bacillota</taxon>
        <taxon>Bacilli</taxon>
        <taxon>Lactobacillales</taxon>
        <taxon>Streptococcaceae</taxon>
        <taxon>Streptococcus</taxon>
    </lineage>
</organism>
<dbReference type="InterPro" id="IPR038665">
    <property type="entry name" value="Voltage-dep_anion_channel_sf"/>
</dbReference>
<feature type="transmembrane region" description="Helical" evidence="5">
    <location>
        <begin position="96"/>
        <end position="116"/>
    </location>
</feature>
<keyword evidence="2 5" id="KW-0812">Transmembrane</keyword>
<feature type="transmembrane region" description="Helical" evidence="5">
    <location>
        <begin position="271"/>
        <end position="293"/>
    </location>
</feature>
<feature type="transmembrane region" description="Helical" evidence="5">
    <location>
        <begin position="31"/>
        <end position="52"/>
    </location>
</feature>
<dbReference type="InterPro" id="IPR052951">
    <property type="entry name" value="Tellurite_res_ion_channel"/>
</dbReference>
<dbReference type="CDD" id="cd09325">
    <property type="entry name" value="TDT_C4-dicarb_trans"/>
    <property type="match status" value="1"/>
</dbReference>
<evidence type="ECO:0000256" key="4">
    <source>
        <dbReference type="ARBA" id="ARBA00023136"/>
    </source>
</evidence>
<gene>
    <name evidence="6" type="ORF">MK406_07350</name>
</gene>
<dbReference type="Pfam" id="PF03595">
    <property type="entry name" value="SLAC1"/>
    <property type="match status" value="1"/>
</dbReference>
<keyword evidence="3 5" id="KW-1133">Transmembrane helix</keyword>
<comment type="caution">
    <text evidence="6">The sequence shown here is derived from an EMBL/GenBank/DDBJ whole genome shotgun (WGS) entry which is preliminary data.</text>
</comment>
<dbReference type="EMBL" id="JAKUVJ010000007">
    <property type="protein sequence ID" value="MCY7034882.1"/>
    <property type="molecule type" value="Genomic_DNA"/>
</dbReference>
<dbReference type="PANTHER" id="PTHR37955:SF1">
    <property type="entry name" value="DEP DOMAIN-CONTAINING PROTEIN"/>
    <property type="match status" value="1"/>
</dbReference>
<feature type="transmembrane region" description="Helical" evidence="5">
    <location>
        <begin position="152"/>
        <end position="170"/>
    </location>
</feature>
<evidence type="ECO:0000256" key="5">
    <source>
        <dbReference type="SAM" id="Phobius"/>
    </source>
</evidence>
<evidence type="ECO:0000313" key="7">
    <source>
        <dbReference type="Proteomes" id="UP001208557"/>
    </source>
</evidence>
<proteinExistence type="predicted"/>
<evidence type="ECO:0000256" key="3">
    <source>
        <dbReference type="ARBA" id="ARBA00022989"/>
    </source>
</evidence>
<dbReference type="Proteomes" id="UP001208557">
    <property type="component" value="Unassembled WGS sequence"/>
</dbReference>
<sequence>MNSKRPPILLSGLILGLFGLGNLLLNYHSIFFHFLNGLALILWLYLTLALVLSFSDYRQDLQKAPFLSSFATYPMASMLLASYLNKLGLLWMSQLLWYMALLLHIFLIAIFTWKYVLKAEGLSLTPSWTVLYVGLAMASLTQGVVHQLLLGHLAWFFALLLSLILYPLFYKVRRSQSLPDALKPQWAIYCAPFSLLLGSYIRLAGSDAEGWFVALLLLLSQAFYLLVLCLLPRIFRLGPQLSWSALTFPLVNTAFALKLGLDYLGWNWLVWLSHAEALLAFVIVLYVCFYYTVSLRARKITKIRDDTL</sequence>
<evidence type="ECO:0000256" key="2">
    <source>
        <dbReference type="ARBA" id="ARBA00022692"/>
    </source>
</evidence>
<dbReference type="GO" id="GO:0016020">
    <property type="term" value="C:membrane"/>
    <property type="evidence" value="ECO:0007669"/>
    <property type="project" value="UniProtKB-SubCell"/>
</dbReference>
<reference evidence="6 7" key="1">
    <citation type="journal article" date="2022" name="Med Res Arch">
        <title>Genomic identification of streptococcal strains and relation to clinical characteristics. A substudy to The Partial Oral Treatment of Endocarditis (POET) Trial.</title>
        <authorList>
            <person name="Christensen J."/>
            <person name="Jensen C."/>
            <person name="Dargis R."/>
            <person name="Nielsen X."/>
            <person name="Pries- Heje M."/>
            <person name="Wiingaard C."/>
            <person name="Ihlemann N."/>
            <person name="Gill S."/>
            <person name="Bruun N."/>
            <person name="Elming H."/>
            <person name="Povlsen J."/>
            <person name="Madsen T."/>
            <person name="Jensen K."/>
            <person name="Fuursted K."/>
            <person name="Ostergaard L."/>
            <person name="Christiansen U."/>
            <person name="Rosenvinge F."/>
            <person name="Helweg-Larsen J."/>
            <person name="Fosbol E."/>
            <person name="Kober L."/>
            <person name="Torp-Pedersen C."/>
            <person name="Tonder N."/>
            <person name="Moser C."/>
            <person name="Iversen K."/>
            <person name="Bundgaard H."/>
        </authorList>
    </citation>
    <scope>NUCLEOTIDE SEQUENCE [LARGE SCALE GENOMIC DNA]</scope>
    <source>
        <strain evidence="6 7">A12055600</strain>
    </source>
</reference>
<evidence type="ECO:0000256" key="1">
    <source>
        <dbReference type="ARBA" id="ARBA00004141"/>
    </source>
</evidence>
<comment type="subcellular location">
    <subcellularLocation>
        <location evidence="1">Membrane</location>
        <topology evidence="1">Multi-pass membrane protein</topology>
    </subcellularLocation>
</comment>
<protein>
    <submittedName>
        <fullName evidence="6">TDT family transporter</fullName>
    </submittedName>
</protein>
<dbReference type="InterPro" id="IPR004695">
    <property type="entry name" value="SLAC1/Mae1/Ssu1/TehA"/>
</dbReference>
<name>A0ABD4VJI2_STRSA</name>
<feature type="transmembrane region" description="Helical" evidence="5">
    <location>
        <begin position="186"/>
        <end position="205"/>
    </location>
</feature>
<dbReference type="AlphaFoldDB" id="A0ABD4VJI2"/>
<accession>A0ABD4VJI2</accession>
<keyword evidence="4 5" id="KW-0472">Membrane</keyword>
<dbReference type="RefSeq" id="WP_268686007.1">
    <property type="nucleotide sequence ID" value="NZ_JAKUVJ010000007.1"/>
</dbReference>
<feature type="transmembrane region" description="Helical" evidence="5">
    <location>
        <begin position="211"/>
        <end position="231"/>
    </location>
</feature>
<evidence type="ECO:0000313" key="6">
    <source>
        <dbReference type="EMBL" id="MCY7034882.1"/>
    </source>
</evidence>
<feature type="transmembrane region" description="Helical" evidence="5">
    <location>
        <begin position="64"/>
        <end position="84"/>
    </location>
</feature>
<feature type="transmembrane region" description="Helical" evidence="5">
    <location>
        <begin position="128"/>
        <end position="146"/>
    </location>
</feature>
<dbReference type="PANTHER" id="PTHR37955">
    <property type="entry name" value="TELLURITE RESISTANCE PROTEIN TEHA"/>
    <property type="match status" value="1"/>
</dbReference>
<feature type="transmembrane region" description="Helical" evidence="5">
    <location>
        <begin position="7"/>
        <end position="25"/>
    </location>
</feature>